<dbReference type="OrthoDB" id="2800295at2759"/>
<gene>
    <name evidence="2" type="ORF">OH76DRAFT_1481959</name>
</gene>
<dbReference type="AlphaFoldDB" id="A0A371DEF5"/>
<name>A0A371DEF5_9APHY</name>
<dbReference type="EMBL" id="KZ857397">
    <property type="protein sequence ID" value="RDX50898.1"/>
    <property type="molecule type" value="Genomic_DNA"/>
</dbReference>
<reference evidence="2 3" key="1">
    <citation type="journal article" date="2018" name="Biotechnol. Biofuels">
        <title>Integrative visual omics of the white-rot fungus Polyporus brumalis exposes the biotechnological potential of its oxidative enzymes for delignifying raw plant biomass.</title>
        <authorList>
            <person name="Miyauchi S."/>
            <person name="Rancon A."/>
            <person name="Drula E."/>
            <person name="Hage H."/>
            <person name="Chaduli D."/>
            <person name="Favel A."/>
            <person name="Grisel S."/>
            <person name="Henrissat B."/>
            <person name="Herpoel-Gimbert I."/>
            <person name="Ruiz-Duenas F.J."/>
            <person name="Chevret D."/>
            <person name="Hainaut M."/>
            <person name="Lin J."/>
            <person name="Wang M."/>
            <person name="Pangilinan J."/>
            <person name="Lipzen A."/>
            <person name="Lesage-Meessen L."/>
            <person name="Navarro D."/>
            <person name="Riley R."/>
            <person name="Grigoriev I.V."/>
            <person name="Zhou S."/>
            <person name="Raouche S."/>
            <person name="Rosso M.N."/>
        </authorList>
    </citation>
    <scope>NUCLEOTIDE SEQUENCE [LARGE SCALE GENOMIC DNA]</scope>
    <source>
        <strain evidence="2 3">BRFM 1820</strain>
    </source>
</reference>
<proteinExistence type="predicted"/>
<evidence type="ECO:0000313" key="2">
    <source>
        <dbReference type="EMBL" id="RDX50898.1"/>
    </source>
</evidence>
<organism evidence="2 3">
    <name type="scientific">Lentinus brumalis</name>
    <dbReference type="NCBI Taxonomy" id="2498619"/>
    <lineage>
        <taxon>Eukaryota</taxon>
        <taxon>Fungi</taxon>
        <taxon>Dikarya</taxon>
        <taxon>Basidiomycota</taxon>
        <taxon>Agaricomycotina</taxon>
        <taxon>Agaricomycetes</taxon>
        <taxon>Polyporales</taxon>
        <taxon>Polyporaceae</taxon>
        <taxon>Lentinus</taxon>
    </lineage>
</organism>
<accession>A0A371DEF5</accession>
<protein>
    <submittedName>
        <fullName evidence="2">Uncharacterized protein</fullName>
    </submittedName>
</protein>
<evidence type="ECO:0000256" key="1">
    <source>
        <dbReference type="SAM" id="MobiDB-lite"/>
    </source>
</evidence>
<dbReference type="Proteomes" id="UP000256964">
    <property type="component" value="Unassembled WGS sequence"/>
</dbReference>
<feature type="region of interest" description="Disordered" evidence="1">
    <location>
        <begin position="73"/>
        <end position="102"/>
    </location>
</feature>
<sequence>MSSSIQLSDLSGALSRLKEAHAVDMDAVGDDQEEELESYLSSMEINDKLGADAVASRLALACGGAGAAEVTEESEHCVDSESPALESKPQRIVPKGESQSSSLAKIHDNLKEASKNIVTNNTLKEYARLWKSFVEFAIRLGFIASLKELQKDPTYHHLPEDLPAWVSVWIMDK</sequence>
<evidence type="ECO:0000313" key="3">
    <source>
        <dbReference type="Proteomes" id="UP000256964"/>
    </source>
</evidence>
<keyword evidence="3" id="KW-1185">Reference proteome</keyword>